<dbReference type="InterPro" id="IPR036908">
    <property type="entry name" value="RlpA-like_sf"/>
</dbReference>
<dbReference type="InterPro" id="IPR052288">
    <property type="entry name" value="GH45_Enzymes"/>
</dbReference>
<evidence type="ECO:0000256" key="6">
    <source>
        <dbReference type="ARBA" id="ARBA00023277"/>
    </source>
</evidence>
<dbReference type="PROSITE" id="PS01140">
    <property type="entry name" value="GLYCOSYL_HYDROL_F45"/>
    <property type="match status" value="1"/>
</dbReference>
<evidence type="ECO:0000256" key="9">
    <source>
        <dbReference type="PROSITE-ProRule" id="PRU10069"/>
    </source>
</evidence>
<keyword evidence="8" id="KW-0624">Polysaccharide degradation</keyword>
<evidence type="ECO:0000256" key="3">
    <source>
        <dbReference type="ARBA" id="ARBA00012601"/>
    </source>
</evidence>
<evidence type="ECO:0000256" key="1">
    <source>
        <dbReference type="ARBA" id="ARBA00000966"/>
    </source>
</evidence>
<evidence type="ECO:0000313" key="13">
    <source>
        <dbReference type="EMBL" id="CAH0376317.1"/>
    </source>
</evidence>
<feature type="active site" description="Nucleophile" evidence="9">
    <location>
        <position position="88"/>
    </location>
</feature>
<keyword evidence="10" id="KW-0732">Signal</keyword>
<evidence type="ECO:0000256" key="8">
    <source>
        <dbReference type="ARBA" id="ARBA00023326"/>
    </source>
</evidence>
<evidence type="ECO:0000259" key="11">
    <source>
        <dbReference type="PROSITE" id="PS01140"/>
    </source>
</evidence>
<comment type="catalytic activity">
    <reaction evidence="1 9">
        <text>Endohydrolysis of (1-&gt;4)-beta-D-glucosidic linkages in cellulose, lichenin and cereal beta-D-glucans.</text>
        <dbReference type="EC" id="3.2.1.4"/>
    </reaction>
</comment>
<dbReference type="Pfam" id="PF02015">
    <property type="entry name" value="Glyco_hydro_45"/>
    <property type="match status" value="1"/>
</dbReference>
<dbReference type="GO" id="GO:0030245">
    <property type="term" value="P:cellulose catabolic process"/>
    <property type="evidence" value="ECO:0007669"/>
    <property type="project" value="UniProtKB-KW"/>
</dbReference>
<evidence type="ECO:0000256" key="5">
    <source>
        <dbReference type="ARBA" id="ARBA00023001"/>
    </source>
</evidence>
<gene>
    <name evidence="12" type="ORF">PCAL00307_LOCUS18674</name>
    <name evidence="13" type="ORF">PECAL_5P08910</name>
</gene>
<keyword evidence="14" id="KW-1185">Reference proteome</keyword>
<dbReference type="InterPro" id="IPR000334">
    <property type="entry name" value="Glyco_hydro_45"/>
</dbReference>
<dbReference type="PANTHER" id="PTHR39730:SF1">
    <property type="entry name" value="ENDOGLUCANASE 1"/>
    <property type="match status" value="1"/>
</dbReference>
<evidence type="ECO:0000313" key="12">
    <source>
        <dbReference type="EMBL" id="CAE0703227.1"/>
    </source>
</evidence>
<keyword evidence="6" id="KW-0119">Carbohydrate metabolism</keyword>
<evidence type="ECO:0000256" key="10">
    <source>
        <dbReference type="SAM" id="SignalP"/>
    </source>
</evidence>
<feature type="signal peptide" evidence="10">
    <location>
        <begin position="1"/>
        <end position="17"/>
    </location>
</feature>
<dbReference type="EMBL" id="HBIW01021661">
    <property type="protein sequence ID" value="CAE0703227.1"/>
    <property type="molecule type" value="Transcribed_RNA"/>
</dbReference>
<dbReference type="GO" id="GO:0008810">
    <property type="term" value="F:cellulase activity"/>
    <property type="evidence" value="ECO:0007669"/>
    <property type="project" value="UniProtKB-EC"/>
</dbReference>
<comment type="similarity">
    <text evidence="2">Belongs to the glycosyl hydrolase 45 (cellulase K) family.</text>
</comment>
<keyword evidence="4" id="KW-0378">Hydrolase</keyword>
<sequence>MRLPLAVLAALARTAASYCCFYPETTDRCVNCQSIAEDSNYCAASETKCNECGHVWCAANDDSTAAATPVLPDGPEWQLGTYTTRYWDCCKPSCAWNSKGDVDRPVLACEAETGEILTDANVASVCDGGTAASCASNQPWTYNDGVSLGFAAASVGGNHGLNGDENCGQCYELVWSNEGGAHADIVGKSHIIQVTNIGYDVTGDHSFDLQIPGGGQGIFDTGCVRQFPGGLFGGYYSTDDFDCGVRYGGCADETGCSRLPSELRAGCEWRFGDSYGSDNPYVRFRRVRCPAELVEISGSTPRDDDEYEAVDLDAYAGGGLYSRALGRRPGFALALFLGGLMI</sequence>
<evidence type="ECO:0000256" key="4">
    <source>
        <dbReference type="ARBA" id="ARBA00022801"/>
    </source>
</evidence>
<dbReference type="AlphaFoldDB" id="A0A7S4A4G1"/>
<feature type="chain" id="PRO_5035593649" description="Cellulase" evidence="10">
    <location>
        <begin position="18"/>
        <end position="342"/>
    </location>
</feature>
<evidence type="ECO:0000256" key="2">
    <source>
        <dbReference type="ARBA" id="ARBA00007793"/>
    </source>
</evidence>
<dbReference type="Gene3D" id="2.40.40.10">
    <property type="entry name" value="RlpA-like domain"/>
    <property type="match status" value="1"/>
</dbReference>
<dbReference type="SUPFAM" id="SSF50685">
    <property type="entry name" value="Barwin-like endoglucanases"/>
    <property type="match status" value="1"/>
</dbReference>
<reference evidence="12" key="1">
    <citation type="submission" date="2021-01" db="EMBL/GenBank/DDBJ databases">
        <authorList>
            <person name="Corre E."/>
            <person name="Pelletier E."/>
            <person name="Niang G."/>
            <person name="Scheremetjew M."/>
            <person name="Finn R."/>
            <person name="Kale V."/>
            <person name="Holt S."/>
            <person name="Cochrane G."/>
            <person name="Meng A."/>
            <person name="Brown T."/>
            <person name="Cohen L."/>
        </authorList>
    </citation>
    <scope>NUCLEOTIDE SEQUENCE</scope>
    <source>
        <strain evidence="12">CCMP1756</strain>
    </source>
</reference>
<dbReference type="PANTHER" id="PTHR39730">
    <property type="entry name" value="ENDOGLUCANASE 1"/>
    <property type="match status" value="1"/>
</dbReference>
<evidence type="ECO:0000313" key="14">
    <source>
        <dbReference type="Proteomes" id="UP000789595"/>
    </source>
</evidence>
<dbReference type="EMBL" id="CAKKNE010000005">
    <property type="protein sequence ID" value="CAH0376317.1"/>
    <property type="molecule type" value="Genomic_DNA"/>
</dbReference>
<keyword evidence="5" id="KW-0136">Cellulose degradation</keyword>
<reference evidence="13" key="2">
    <citation type="submission" date="2021-11" db="EMBL/GenBank/DDBJ databases">
        <authorList>
            <consortium name="Genoscope - CEA"/>
            <person name="William W."/>
        </authorList>
    </citation>
    <scope>NUCLEOTIDE SEQUENCE</scope>
</reference>
<dbReference type="EC" id="3.2.1.4" evidence="3 9"/>
<dbReference type="Proteomes" id="UP000789595">
    <property type="component" value="Unassembled WGS sequence"/>
</dbReference>
<name>A0A7S4A4G1_9STRA</name>
<dbReference type="OrthoDB" id="10035502at2759"/>
<keyword evidence="7" id="KW-0326">Glycosidase</keyword>
<protein>
    <recommendedName>
        <fullName evidence="3 9">Cellulase</fullName>
        <ecNumber evidence="3 9">3.2.1.4</ecNumber>
    </recommendedName>
</protein>
<accession>A0A7S4A4G1</accession>
<evidence type="ECO:0000256" key="7">
    <source>
        <dbReference type="ARBA" id="ARBA00023295"/>
    </source>
</evidence>
<proteinExistence type="inferred from homology"/>
<organism evidence="12">
    <name type="scientific">Pelagomonas calceolata</name>
    <dbReference type="NCBI Taxonomy" id="35677"/>
    <lineage>
        <taxon>Eukaryota</taxon>
        <taxon>Sar</taxon>
        <taxon>Stramenopiles</taxon>
        <taxon>Ochrophyta</taxon>
        <taxon>Pelagophyceae</taxon>
        <taxon>Pelagomonadales</taxon>
        <taxon>Pelagomonadaceae</taxon>
        <taxon>Pelagomonas</taxon>
    </lineage>
</organism>
<feature type="domain" description="Glycosyl hydrolases family 45 active site" evidence="11">
    <location>
        <begin position="83"/>
        <end position="94"/>
    </location>
</feature>